<keyword evidence="1" id="KW-0732">Signal</keyword>
<reference evidence="3" key="1">
    <citation type="submission" date="2025-08" db="UniProtKB">
        <authorList>
            <consortium name="RefSeq"/>
        </authorList>
    </citation>
    <scope>IDENTIFICATION</scope>
    <source>
        <tissue evidence="3">Muscle</tissue>
    </source>
</reference>
<accession>A0ABM1SC93</accession>
<organism evidence="2 3">
    <name type="scientific">Limulus polyphemus</name>
    <name type="common">Atlantic horseshoe crab</name>
    <dbReference type="NCBI Taxonomy" id="6850"/>
    <lineage>
        <taxon>Eukaryota</taxon>
        <taxon>Metazoa</taxon>
        <taxon>Ecdysozoa</taxon>
        <taxon>Arthropoda</taxon>
        <taxon>Chelicerata</taxon>
        <taxon>Merostomata</taxon>
        <taxon>Xiphosura</taxon>
        <taxon>Limulidae</taxon>
        <taxon>Limulus</taxon>
    </lineage>
</organism>
<feature type="signal peptide" evidence="1">
    <location>
        <begin position="1"/>
        <end position="29"/>
    </location>
</feature>
<feature type="chain" id="PRO_5046650236" evidence="1">
    <location>
        <begin position="30"/>
        <end position="249"/>
    </location>
</feature>
<keyword evidence="2" id="KW-1185">Reference proteome</keyword>
<sequence>MMELYSRVFLVYFGLSILSLSWEFKTTSTVKLINRINTENGMGKNRANNEVAKLKSRTRNIRNIQMKKPTTNSTWIEYGNILHSSFKTHGNLTWRDLRLKTDISGKEPRNVIEKRSYPNNIKDIWWIATRKMTLKEHKNTKDTTFLQRKNNANIWRTKKENTTLRSPRNVTKNWLETNKIFNFAKLNTTNYSFRAEKENVKWTEPKNIPFAWMKEVKSFPWADYQNITHTQQPDTENVNRTEPVNITFS</sequence>
<evidence type="ECO:0000313" key="2">
    <source>
        <dbReference type="Proteomes" id="UP000694941"/>
    </source>
</evidence>
<evidence type="ECO:0000313" key="3">
    <source>
        <dbReference type="RefSeq" id="XP_022241248.1"/>
    </source>
</evidence>
<gene>
    <name evidence="3" type="primary">LOC111085702</name>
</gene>
<evidence type="ECO:0000256" key="1">
    <source>
        <dbReference type="SAM" id="SignalP"/>
    </source>
</evidence>
<name>A0ABM1SC93_LIMPO</name>
<dbReference type="GeneID" id="111085702"/>
<dbReference type="RefSeq" id="XP_022241248.1">
    <property type="nucleotide sequence ID" value="XM_022385540.1"/>
</dbReference>
<proteinExistence type="predicted"/>
<dbReference type="Proteomes" id="UP000694941">
    <property type="component" value="Unplaced"/>
</dbReference>
<protein>
    <submittedName>
        <fullName evidence="3">Uncharacterized protein LOC111085702 isoform X2</fullName>
    </submittedName>
</protein>